<dbReference type="PANTHER" id="PTHR42711:SF5">
    <property type="entry name" value="ABC TRANSPORTER ATP-BINDING PROTEIN NATA"/>
    <property type="match status" value="1"/>
</dbReference>
<dbReference type="Gene3D" id="3.40.50.300">
    <property type="entry name" value="P-loop containing nucleotide triphosphate hydrolases"/>
    <property type="match status" value="1"/>
</dbReference>
<evidence type="ECO:0000256" key="4">
    <source>
        <dbReference type="ARBA" id="ARBA00022741"/>
    </source>
</evidence>
<sequence>MNHVLVAKEVSKKYGTYTALNNISLEIPENSIYGLLGPNGAGKTSLIRIINQITYPDSGTVLFNGEPLDPKHIAMIGYLPEERGLYKSMKVGEQALYLAQLKGMGKAEAKKKLKYWFDKFEIGDWWNKKVQELSKGMAQKVQFIVTVLHEPKLLIFDEPFSGFDPINANVIKDEILELKKNGTSIIFSTHRMESVEELCEYIALIHKSEKILDGKLTDIKKAYKKNIFEVGMQVFNPSEIIQELKEKLAIFEDYYEVNENQLNFKLQLNGKSTQEILTYLATKAPINHFVEKIPSANDIFIQTISSKNSNE</sequence>
<evidence type="ECO:0000256" key="5">
    <source>
        <dbReference type="ARBA" id="ARBA00022840"/>
    </source>
</evidence>
<dbReference type="InterPro" id="IPR003439">
    <property type="entry name" value="ABC_transporter-like_ATP-bd"/>
</dbReference>
<dbReference type="InterPro" id="IPR050763">
    <property type="entry name" value="ABC_transporter_ATP-binding"/>
</dbReference>
<keyword evidence="5 6" id="KW-0067">ATP-binding</keyword>
<dbReference type="Pfam" id="PF13732">
    <property type="entry name" value="DrrA1-3_C"/>
    <property type="match status" value="1"/>
</dbReference>
<keyword evidence="3" id="KW-0536">Nodulation</keyword>
<dbReference type="GO" id="GO:0005524">
    <property type="term" value="F:ATP binding"/>
    <property type="evidence" value="ECO:0007669"/>
    <property type="project" value="UniProtKB-KW"/>
</dbReference>
<dbReference type="SMART" id="SM00382">
    <property type="entry name" value="AAA"/>
    <property type="match status" value="1"/>
</dbReference>
<dbReference type="PROSITE" id="PS00211">
    <property type="entry name" value="ABC_TRANSPORTER_1"/>
    <property type="match status" value="1"/>
</dbReference>
<dbReference type="InterPro" id="IPR027417">
    <property type="entry name" value="P-loop_NTPase"/>
</dbReference>
<dbReference type="GeneID" id="78062838"/>
<dbReference type="CDD" id="cd03269">
    <property type="entry name" value="ABC_putative_ATPase"/>
    <property type="match status" value="1"/>
</dbReference>
<evidence type="ECO:0000256" key="3">
    <source>
        <dbReference type="ARBA" id="ARBA00022458"/>
    </source>
</evidence>
<evidence type="ECO:0000256" key="2">
    <source>
        <dbReference type="ARBA" id="ARBA00022448"/>
    </source>
</evidence>
<dbReference type="SUPFAM" id="SSF52540">
    <property type="entry name" value="P-loop containing nucleoside triphosphate hydrolases"/>
    <property type="match status" value="1"/>
</dbReference>
<dbReference type="PROSITE" id="PS50893">
    <property type="entry name" value="ABC_TRANSPORTER_2"/>
    <property type="match status" value="1"/>
</dbReference>
<organism evidence="6 7">
    <name type="scientific">Cellulophaga baltica</name>
    <dbReference type="NCBI Taxonomy" id="76594"/>
    <lineage>
        <taxon>Bacteria</taxon>
        <taxon>Pseudomonadati</taxon>
        <taxon>Bacteroidota</taxon>
        <taxon>Flavobacteriia</taxon>
        <taxon>Flavobacteriales</taxon>
        <taxon>Flavobacteriaceae</taxon>
        <taxon>Cellulophaga</taxon>
    </lineage>
</organism>
<accession>A0A1G7JRU6</accession>
<dbReference type="InterPro" id="IPR003593">
    <property type="entry name" value="AAA+_ATPase"/>
</dbReference>
<gene>
    <name evidence="6" type="ORF">SAMN04487992_11079</name>
</gene>
<dbReference type="RefSeq" id="WP_024479621.1">
    <property type="nucleotide sequence ID" value="NZ_CANLPS010000010.1"/>
</dbReference>
<protein>
    <submittedName>
        <fullName evidence="6">ABC-2 type transport system ATP-binding protein</fullName>
    </submittedName>
</protein>
<name>A0A1G7JRU6_9FLAO</name>
<evidence type="ECO:0000313" key="7">
    <source>
        <dbReference type="Proteomes" id="UP000182114"/>
    </source>
</evidence>
<dbReference type="InterPro" id="IPR025302">
    <property type="entry name" value="DrrA1/2-like_C"/>
</dbReference>
<keyword evidence="2" id="KW-0813">Transport</keyword>
<dbReference type="InterPro" id="IPR017871">
    <property type="entry name" value="ABC_transporter-like_CS"/>
</dbReference>
<reference evidence="7" key="1">
    <citation type="submission" date="2016-10" db="EMBL/GenBank/DDBJ databases">
        <authorList>
            <person name="Varghese N."/>
            <person name="Submissions S."/>
        </authorList>
    </citation>
    <scope>NUCLEOTIDE SEQUENCE [LARGE SCALE GENOMIC DNA]</scope>
    <source>
        <strain evidence="7">DSM 24729</strain>
    </source>
</reference>
<dbReference type="EMBL" id="FNBD01000010">
    <property type="protein sequence ID" value="SDF27687.1"/>
    <property type="molecule type" value="Genomic_DNA"/>
</dbReference>
<dbReference type="PANTHER" id="PTHR42711">
    <property type="entry name" value="ABC TRANSPORTER ATP-BINDING PROTEIN"/>
    <property type="match status" value="1"/>
</dbReference>
<dbReference type="GO" id="GO:0016887">
    <property type="term" value="F:ATP hydrolysis activity"/>
    <property type="evidence" value="ECO:0007669"/>
    <property type="project" value="InterPro"/>
</dbReference>
<proteinExistence type="inferred from homology"/>
<dbReference type="AlphaFoldDB" id="A0A1G7JRU6"/>
<dbReference type="eggNOG" id="COG4152">
    <property type="taxonomic scope" value="Bacteria"/>
</dbReference>
<evidence type="ECO:0000313" key="6">
    <source>
        <dbReference type="EMBL" id="SDF27687.1"/>
    </source>
</evidence>
<evidence type="ECO:0000256" key="1">
    <source>
        <dbReference type="ARBA" id="ARBA00005417"/>
    </source>
</evidence>
<dbReference type="Pfam" id="PF00005">
    <property type="entry name" value="ABC_tran"/>
    <property type="match status" value="1"/>
</dbReference>
<keyword evidence="7" id="KW-1185">Reference proteome</keyword>
<keyword evidence="4" id="KW-0547">Nucleotide-binding</keyword>
<comment type="similarity">
    <text evidence="1">Belongs to the ABC transporter superfamily.</text>
</comment>
<dbReference type="Proteomes" id="UP000182114">
    <property type="component" value="Unassembled WGS sequence"/>
</dbReference>